<evidence type="ECO:0000313" key="2">
    <source>
        <dbReference type="Proteomes" id="UP001218218"/>
    </source>
</evidence>
<organism evidence="1 2">
    <name type="scientific">Mycena albidolilacea</name>
    <dbReference type="NCBI Taxonomy" id="1033008"/>
    <lineage>
        <taxon>Eukaryota</taxon>
        <taxon>Fungi</taxon>
        <taxon>Dikarya</taxon>
        <taxon>Basidiomycota</taxon>
        <taxon>Agaricomycotina</taxon>
        <taxon>Agaricomycetes</taxon>
        <taxon>Agaricomycetidae</taxon>
        <taxon>Agaricales</taxon>
        <taxon>Marasmiineae</taxon>
        <taxon>Mycenaceae</taxon>
        <taxon>Mycena</taxon>
    </lineage>
</organism>
<accession>A0AAD6YXF7</accession>
<gene>
    <name evidence="1" type="ORF">DFH08DRAFT_827831</name>
</gene>
<sequence length="238" mass="25465">MNFERCEASGVEGRVFESGIYGRAILTVKSRMAGKGGGQAWSPENVNSAKVRSTIYHYGCSQKVPDVIRRSRPKVETAENHRIEKVYLGVGSFPDAQTVFGWAKCTTWSSESSPEGPDDLHAVDDLSDGAETRRAPISSVRARQIRSCRGPILSEVQNSSTRSAVSTCPQRKVGEPLKIRPAITAPEVQNSSTRSAVSTCPQSSGGGCCDVVVKDKVHVKSALGLLVARLSGITTNSA</sequence>
<dbReference type="Proteomes" id="UP001218218">
    <property type="component" value="Unassembled WGS sequence"/>
</dbReference>
<evidence type="ECO:0000313" key="1">
    <source>
        <dbReference type="EMBL" id="KAJ7301122.1"/>
    </source>
</evidence>
<reference evidence="1" key="1">
    <citation type="submission" date="2023-03" db="EMBL/GenBank/DDBJ databases">
        <title>Massive genome expansion in bonnet fungi (Mycena s.s.) driven by repeated elements and novel gene families across ecological guilds.</title>
        <authorList>
            <consortium name="Lawrence Berkeley National Laboratory"/>
            <person name="Harder C.B."/>
            <person name="Miyauchi S."/>
            <person name="Viragh M."/>
            <person name="Kuo A."/>
            <person name="Thoen E."/>
            <person name="Andreopoulos B."/>
            <person name="Lu D."/>
            <person name="Skrede I."/>
            <person name="Drula E."/>
            <person name="Henrissat B."/>
            <person name="Morin E."/>
            <person name="Kohler A."/>
            <person name="Barry K."/>
            <person name="LaButti K."/>
            <person name="Morin E."/>
            <person name="Salamov A."/>
            <person name="Lipzen A."/>
            <person name="Mereny Z."/>
            <person name="Hegedus B."/>
            <person name="Baldrian P."/>
            <person name="Stursova M."/>
            <person name="Weitz H."/>
            <person name="Taylor A."/>
            <person name="Grigoriev I.V."/>
            <person name="Nagy L.G."/>
            <person name="Martin F."/>
            <person name="Kauserud H."/>
        </authorList>
    </citation>
    <scope>NUCLEOTIDE SEQUENCE</scope>
    <source>
        <strain evidence="1">CBHHK002</strain>
    </source>
</reference>
<name>A0AAD6YXF7_9AGAR</name>
<dbReference type="EMBL" id="JARIHO010000143">
    <property type="protein sequence ID" value="KAJ7301122.1"/>
    <property type="molecule type" value="Genomic_DNA"/>
</dbReference>
<keyword evidence="2" id="KW-1185">Reference proteome</keyword>
<dbReference type="AlphaFoldDB" id="A0AAD6YXF7"/>
<proteinExistence type="predicted"/>
<comment type="caution">
    <text evidence="1">The sequence shown here is derived from an EMBL/GenBank/DDBJ whole genome shotgun (WGS) entry which is preliminary data.</text>
</comment>
<protein>
    <submittedName>
        <fullName evidence="1">Uncharacterized protein</fullName>
    </submittedName>
</protein>